<evidence type="ECO:0000313" key="5">
    <source>
        <dbReference type="Proteomes" id="UP000308267"/>
    </source>
</evidence>
<accession>A0A4S2LB13</accession>
<feature type="compositionally biased region" description="Acidic residues" evidence="1">
    <location>
        <begin position="996"/>
        <end position="1007"/>
    </location>
</feature>
<dbReference type="EMBL" id="SJOL01008440">
    <property type="protein sequence ID" value="TGZ60323.1"/>
    <property type="molecule type" value="Genomic_DNA"/>
</dbReference>
<dbReference type="Proteomes" id="UP000308267">
    <property type="component" value="Unassembled WGS sequence"/>
</dbReference>
<keyword evidence="2" id="KW-0812">Transmembrane</keyword>
<dbReference type="InterPro" id="IPR007110">
    <property type="entry name" value="Ig-like_dom"/>
</dbReference>
<feature type="region of interest" description="Disordered" evidence="1">
    <location>
        <begin position="1523"/>
        <end position="1546"/>
    </location>
</feature>
<keyword evidence="5" id="KW-1185">Reference proteome</keyword>
<protein>
    <recommendedName>
        <fullName evidence="3">Ig-like domain-containing protein</fullName>
    </recommendedName>
</protein>
<gene>
    <name evidence="4" type="ORF">CRM22_008601</name>
</gene>
<keyword evidence="2" id="KW-0472">Membrane</keyword>
<name>A0A4S2LB13_OPIFE</name>
<feature type="region of interest" description="Disordered" evidence="1">
    <location>
        <begin position="979"/>
        <end position="1009"/>
    </location>
</feature>
<reference evidence="4 5" key="1">
    <citation type="journal article" date="2019" name="BMC Genomics">
        <title>New insights from Opisthorchis felineus genome: update on genomics of the epidemiologically important liver flukes.</title>
        <authorList>
            <person name="Ershov N.I."/>
            <person name="Mordvinov V.A."/>
            <person name="Prokhortchouk E.B."/>
            <person name="Pakharukova M.Y."/>
            <person name="Gunbin K.V."/>
            <person name="Ustyantsev K."/>
            <person name="Genaev M.A."/>
            <person name="Blinov A.G."/>
            <person name="Mazur A."/>
            <person name="Boulygina E."/>
            <person name="Tsygankova S."/>
            <person name="Khrameeva E."/>
            <person name="Chekanov N."/>
            <person name="Fan G."/>
            <person name="Xiao A."/>
            <person name="Zhang H."/>
            <person name="Xu X."/>
            <person name="Yang H."/>
            <person name="Solovyev V."/>
            <person name="Lee S.M."/>
            <person name="Liu X."/>
            <person name="Afonnikov D.A."/>
            <person name="Skryabin K.G."/>
        </authorList>
    </citation>
    <scope>NUCLEOTIDE SEQUENCE [LARGE SCALE GENOMIC DNA]</scope>
    <source>
        <strain evidence="4">AK-0245</strain>
        <tissue evidence="4">Whole organism</tissue>
    </source>
</reference>
<feature type="transmembrane region" description="Helical" evidence="2">
    <location>
        <begin position="2366"/>
        <end position="2384"/>
    </location>
</feature>
<evidence type="ECO:0000259" key="3">
    <source>
        <dbReference type="PROSITE" id="PS50835"/>
    </source>
</evidence>
<feature type="region of interest" description="Disordered" evidence="1">
    <location>
        <begin position="1604"/>
        <end position="1625"/>
    </location>
</feature>
<sequence>MQIIQAIADPVTPASAEYRKNLTNILNPRNSTDLLPNVAAFTDCRTCLPRFEDSELRIRRGELFDAICQAADAQRVSIRLKPKLLLSIPHSHLYSGTNLGITCVAKLPDIWDEETTMASITVCSTDLNRTSTLNTSETNIQVLMNACAKVLKTKETGGKERPSEISVAASYQLTEDEPNPILMCYQRQGESTPHIFDVTGYTVVTLKVLEPVVNKLKLHVTEWPQSSSAAALFLCDFEGFAVNVELILLFRLDRKAGEYRIIGGGEPIMGSTIKNKRRQIVWHQVAKNTKSAEFHCLLRPKRPENRGQRKLTQLPQPSAYVHISPALSGLTTTDDCPKTPTIGSKPAFSDQDLAQGARLDISCTATVSTKNRPLKLYYLTPTFFIILCTSNSPSPEFITDVFPEREVDCFTVTHTDIDCTVRGSSEDVDMAFYPKQCYFRREVVGGSLIRRIQFSVAQLRREDFGAHVFCETVSFTPGDTHIPQLRAWLSSSVNIVRFTMAPQIAKLYFDEDSQTWVCVAMGYPLPKKAGMSLRRSSTVQLGRQLGLYVTYVNSTQPQLLHQKLLPRFTEINSTYVTQMHFTPPFPLPGGLRNGTAVIRCAIGDAYRDFTTHISIGLPSDEPIVRQPTRGAAGSGVFHDCTIVVEAQTYIRQVSLHRVTETEWLRYDIAVAVSIVLEDSDGKLVYLPAGSIKVQRLGPWMHSQNIRTLLLLHSQKRNFSFSLTLAPSSEFDSDQYYCGAQTVNSTRLRTDPHVQLVLGRAKQVSFGYRQVDVDPLWKHGARSLAVAKPIHYRCVAWTTNPSDRTVPNFEVLLSPSERADPNLNLTEVSNPKGVVLRIIDQHRPVAKAGPLEHFSYRFMNGSVIQNVTISGLKAECAPPVVVWMPRDLRSYPLKSNITCKADKDCSKMKVKWDWIAGPIPPLGLASDSMNAGNISKSGTLFLNRLPRGGDYVFRCTVYCTCENEETSGTAQISIYIESELDAGEEDRSEETARFGEPEGEISIEESENERDLHKISEVLSDPAAGLDLLDSKEKQLLKEKLSSLLDRSDGKSPLSPTDEWELRNQLESLVPRVDGQPSDSPGGNRLLGQLLDELSVAEGGILPEAREAIAPAEADSPSEAESSILLKAIKKLLDKKKASGELMSDPLAKYGEYREMKEIQGISEPEEISSFRSYPDDVRRIPPRRLDVAQMEAMSGALHVPGGGAPSISSRVLGGLGELRPGVVGLTDRRDATIVSDMVGAKRFGDRGAGEIQANLRAFGGLIGLDGLSGDGGLPGVAIGQPRGPLDAASQDAVMGLLSAGRLGIDGVPGGAGGLSRGQLDALSQAGRIGSTAGGEFDIGGLPGGSAGIYPDLPSALAQASPRTSGFIPGTNAFAGLRTEDLAAGRFSDGTVPLDERQKRLRSRAALAGILSSDFSRELDRFAKMVQTAPTLDNVLDTTVFKRSDSVMSPDIDTTGQAPSAMELLNNMPVDGQSLNRYSKYVIQRDGGPAKLERRLTNLFAQERQKTGKPAALDGTTLTDLLQSGPGGRTPPMMSPVSPRAPHGLQPTDAESADLSALQADGRIRQVVRLLSPLNRFSPEEIPISQPSKFESGVTQAHQNMLLSDHSARPNPRSVGTRGPRYSVGESEEFGGLFRDAEREALFRSAEDTVTSEAGLREKRLVHGRASRWPVTTHEKEEGIDRRALDSASFPGYEAGDAVADPFGLSDPGHVPNILRSRGPRSKGLHPDRSSKFLLYRSPPHGFDSSTGMYLGRTTVQFGDSFRGDLPTQPPVVSLLKGDIRDSMVLADPSFGKSNWVLDPQSNSSRWTDANLVTVFQPTLPEFGHRSPVMTGIFPPVDDKRPYTGHIVVPNDLVIGKSDIDPAKRAWWGGAKVGERDTGPTVRVMHSMGSTWPLLKIEGRQRSIESSWLNPFGLQSTLDTVKDLAMGDQKAKYSEVIIDPGLIRLPGIATFRCPTVQGRTRRGYSPNTVTWFRSSGVNILDSSDTEGILRFSLTVHDIAPISRRFQQSMRAYIYPPHKWMEAHTLDLVRLEPNDAGFYTCVTSMKSAGNRPSEFNITKSSRKPLCLISPVSQPILTLVPFSSMNRTNNSDDSETGCFLERDVIQATCEGNAYRLFCEQPDLIANGYRLVTTNFSVQIHIRSPKGGYLTFPIPSAMATVKPLTVPIDDGVFTSTQKWTFEMFPEYHEAYVTCTVQPELVQPGVSSPVYWDWLEWEFRKNHKERLVRRSKSVKICSVLGEEKLELYPPPKKAAPNRLDIVTVRPGEVLTCTVKTGSTPPMLNVSTILPNALYSFEQQPINKLDVLLDSRRSVSDWVTRTHSRTTQVIIPSSGSLDRIYFCVCGDGNRYTTKSFILAIQRQSDASFGGQLTIWSAVVVCVAVVLRIVLGLAKLFRRIFGYGCVVVVR</sequence>
<organism evidence="4 5">
    <name type="scientific">Opisthorchis felineus</name>
    <dbReference type="NCBI Taxonomy" id="147828"/>
    <lineage>
        <taxon>Eukaryota</taxon>
        <taxon>Metazoa</taxon>
        <taxon>Spiralia</taxon>
        <taxon>Lophotrochozoa</taxon>
        <taxon>Platyhelminthes</taxon>
        <taxon>Trematoda</taxon>
        <taxon>Digenea</taxon>
        <taxon>Opisthorchiida</taxon>
        <taxon>Opisthorchiata</taxon>
        <taxon>Opisthorchiidae</taxon>
        <taxon>Opisthorchis</taxon>
    </lineage>
</organism>
<evidence type="ECO:0000256" key="1">
    <source>
        <dbReference type="SAM" id="MobiDB-lite"/>
    </source>
</evidence>
<feature type="domain" description="Ig-like" evidence="3">
    <location>
        <begin position="1947"/>
        <end position="2056"/>
    </location>
</feature>
<dbReference type="OrthoDB" id="6251461at2759"/>
<dbReference type="PROSITE" id="PS50835">
    <property type="entry name" value="IG_LIKE"/>
    <property type="match status" value="1"/>
</dbReference>
<evidence type="ECO:0000256" key="2">
    <source>
        <dbReference type="SAM" id="Phobius"/>
    </source>
</evidence>
<proteinExistence type="predicted"/>
<keyword evidence="2" id="KW-1133">Transmembrane helix</keyword>
<comment type="caution">
    <text evidence="4">The sequence shown here is derived from an EMBL/GenBank/DDBJ whole genome shotgun (WGS) entry which is preliminary data.</text>
</comment>
<evidence type="ECO:0000313" key="4">
    <source>
        <dbReference type="EMBL" id="TGZ60323.1"/>
    </source>
</evidence>